<protein>
    <submittedName>
        <fullName evidence="1">Uncharacterized protein</fullName>
    </submittedName>
</protein>
<evidence type="ECO:0000313" key="2">
    <source>
        <dbReference type="Proteomes" id="UP001341840"/>
    </source>
</evidence>
<name>A0ABU6WSL0_9FABA</name>
<organism evidence="1 2">
    <name type="scientific">Stylosanthes scabra</name>
    <dbReference type="NCBI Taxonomy" id="79078"/>
    <lineage>
        <taxon>Eukaryota</taxon>
        <taxon>Viridiplantae</taxon>
        <taxon>Streptophyta</taxon>
        <taxon>Embryophyta</taxon>
        <taxon>Tracheophyta</taxon>
        <taxon>Spermatophyta</taxon>
        <taxon>Magnoliopsida</taxon>
        <taxon>eudicotyledons</taxon>
        <taxon>Gunneridae</taxon>
        <taxon>Pentapetalae</taxon>
        <taxon>rosids</taxon>
        <taxon>fabids</taxon>
        <taxon>Fabales</taxon>
        <taxon>Fabaceae</taxon>
        <taxon>Papilionoideae</taxon>
        <taxon>50 kb inversion clade</taxon>
        <taxon>dalbergioids sensu lato</taxon>
        <taxon>Dalbergieae</taxon>
        <taxon>Pterocarpus clade</taxon>
        <taxon>Stylosanthes</taxon>
    </lineage>
</organism>
<dbReference type="Proteomes" id="UP001341840">
    <property type="component" value="Unassembled WGS sequence"/>
</dbReference>
<proteinExistence type="predicted"/>
<dbReference type="EMBL" id="JASCZI010182960">
    <property type="protein sequence ID" value="MED6188872.1"/>
    <property type="molecule type" value="Genomic_DNA"/>
</dbReference>
<keyword evidence="2" id="KW-1185">Reference proteome</keyword>
<comment type="caution">
    <text evidence="1">The sequence shown here is derived from an EMBL/GenBank/DDBJ whole genome shotgun (WGS) entry which is preliminary data.</text>
</comment>
<sequence length="70" mass="8361">MERPENITSNQCFFYFQDDTKETKKKVILSMMGKIWRDTRGNLFHRCYDDSKSLAENVQHRCPKGIDEDD</sequence>
<accession>A0ABU6WSL0</accession>
<gene>
    <name evidence="1" type="ORF">PIB30_090072</name>
</gene>
<evidence type="ECO:0000313" key="1">
    <source>
        <dbReference type="EMBL" id="MED6188872.1"/>
    </source>
</evidence>
<reference evidence="1 2" key="1">
    <citation type="journal article" date="2023" name="Plants (Basel)">
        <title>Bridging the Gap: Combining Genomics and Transcriptomics Approaches to Understand Stylosanthes scabra, an Orphan Legume from the Brazilian Caatinga.</title>
        <authorList>
            <person name="Ferreira-Neto J.R.C."/>
            <person name="da Silva M.D."/>
            <person name="Binneck E."/>
            <person name="de Melo N.F."/>
            <person name="da Silva R.H."/>
            <person name="de Melo A.L.T.M."/>
            <person name="Pandolfi V."/>
            <person name="Bustamante F.O."/>
            <person name="Brasileiro-Vidal A.C."/>
            <person name="Benko-Iseppon A.M."/>
        </authorList>
    </citation>
    <scope>NUCLEOTIDE SEQUENCE [LARGE SCALE GENOMIC DNA]</scope>
    <source>
        <tissue evidence="1">Leaves</tissue>
    </source>
</reference>